<sequence length="60" mass="6654">MTCPICDKDETEKFRPFCSKRCADLDLGKWLTGAYAIPAQESDEGDGMSSDTIPDESKLH</sequence>
<feature type="binding site" evidence="3">
    <location>
        <position position="6"/>
    </location>
    <ligand>
        <name>Zn(2+)</name>
        <dbReference type="ChEBI" id="CHEBI:29105"/>
    </ligand>
</feature>
<evidence type="ECO:0000256" key="1">
    <source>
        <dbReference type="ARBA" id="ARBA00022723"/>
    </source>
</evidence>
<comment type="subunit">
    <text evidence="3">Interacts with GyrB.</text>
</comment>
<feature type="binding site" evidence="3">
    <location>
        <position position="22"/>
    </location>
    <ligand>
        <name>Zn(2+)</name>
        <dbReference type="ChEBI" id="CHEBI:29105"/>
    </ligand>
</feature>
<protein>
    <recommendedName>
        <fullName evidence="3">DNA gyrase inhibitor YacG</fullName>
    </recommendedName>
</protein>
<dbReference type="SUPFAM" id="SSF57716">
    <property type="entry name" value="Glucocorticoid receptor-like (DNA-binding domain)"/>
    <property type="match status" value="1"/>
</dbReference>
<dbReference type="HAMAP" id="MF_00649">
    <property type="entry name" value="DNA_gyrase_inhibitor_YacG"/>
    <property type="match status" value="1"/>
</dbReference>
<dbReference type="Pfam" id="PF03884">
    <property type="entry name" value="YacG"/>
    <property type="match status" value="1"/>
</dbReference>
<dbReference type="InterPro" id="IPR013088">
    <property type="entry name" value="Znf_NHR/GATA"/>
</dbReference>
<organism evidence="5 6">
    <name type="scientific">Paramylibacter kogurei</name>
    <dbReference type="NCBI Taxonomy" id="1889778"/>
    <lineage>
        <taxon>Bacteria</taxon>
        <taxon>Pseudomonadati</taxon>
        <taxon>Pseudomonadota</taxon>
        <taxon>Alphaproteobacteria</taxon>
        <taxon>Rhodobacterales</taxon>
        <taxon>Paracoccaceae</taxon>
        <taxon>Paramylibacter</taxon>
    </lineage>
</organism>
<evidence type="ECO:0000256" key="3">
    <source>
        <dbReference type="HAMAP-Rule" id="MF_00649"/>
    </source>
</evidence>
<comment type="cofactor">
    <cofactor evidence="3">
        <name>Zn(2+)</name>
        <dbReference type="ChEBI" id="CHEBI:29105"/>
    </cofactor>
    <text evidence="3">Binds 1 zinc ion.</text>
</comment>
<dbReference type="EMBL" id="MDGM01000012">
    <property type="protein sequence ID" value="PIB24117.1"/>
    <property type="molecule type" value="Genomic_DNA"/>
</dbReference>
<dbReference type="Gene3D" id="3.30.50.10">
    <property type="entry name" value="Erythroid Transcription Factor GATA-1, subunit A"/>
    <property type="match status" value="1"/>
</dbReference>
<comment type="similarity">
    <text evidence="3">Belongs to the DNA gyrase inhibitor YacG family.</text>
</comment>
<comment type="function">
    <text evidence="3">Inhibits all the catalytic activities of DNA gyrase by preventing its interaction with DNA. Acts by binding directly to the C-terminal domain of GyrB, which probably disrupts DNA binding by the gyrase.</text>
</comment>
<keyword evidence="1 3" id="KW-0479">Metal-binding</keyword>
<dbReference type="GO" id="GO:0006355">
    <property type="term" value="P:regulation of DNA-templated transcription"/>
    <property type="evidence" value="ECO:0007669"/>
    <property type="project" value="InterPro"/>
</dbReference>
<feature type="binding site" evidence="3">
    <location>
        <position position="18"/>
    </location>
    <ligand>
        <name>Zn(2+)</name>
        <dbReference type="ChEBI" id="CHEBI:29105"/>
    </ligand>
</feature>
<evidence type="ECO:0000313" key="6">
    <source>
        <dbReference type="Proteomes" id="UP000231516"/>
    </source>
</evidence>
<gene>
    <name evidence="3" type="primary">yacG</name>
    <name evidence="5" type="ORF">BFP76_02435</name>
</gene>
<keyword evidence="6" id="KW-1185">Reference proteome</keyword>
<dbReference type="GO" id="GO:0008657">
    <property type="term" value="F:DNA topoisomerase type II (double strand cut, ATP-hydrolyzing) inhibitor activity"/>
    <property type="evidence" value="ECO:0007669"/>
    <property type="project" value="UniProtKB-UniRule"/>
</dbReference>
<reference evidence="5 6" key="1">
    <citation type="submission" date="2016-08" db="EMBL/GenBank/DDBJ databases">
        <title>Draft genome of Amylibacter sp. strain 4G11.</title>
        <authorList>
            <person name="Wong S.-K."/>
            <person name="Hamasaki K."/>
            <person name="Yoshizawa S."/>
        </authorList>
    </citation>
    <scope>NUCLEOTIDE SEQUENCE [LARGE SCALE GENOMIC DNA]</scope>
    <source>
        <strain evidence="5 6">4G11</strain>
    </source>
</reference>
<keyword evidence="2 3" id="KW-0862">Zinc</keyword>
<feature type="binding site" evidence="3">
    <location>
        <position position="3"/>
    </location>
    <ligand>
        <name>Zn(2+)</name>
        <dbReference type="ChEBI" id="CHEBI:29105"/>
    </ligand>
</feature>
<dbReference type="GO" id="GO:0008270">
    <property type="term" value="F:zinc ion binding"/>
    <property type="evidence" value="ECO:0007669"/>
    <property type="project" value="UniProtKB-UniRule"/>
</dbReference>
<dbReference type="PANTHER" id="PTHR36150:SF1">
    <property type="entry name" value="DNA GYRASE INHIBITOR YACG"/>
    <property type="match status" value="1"/>
</dbReference>
<accession>A0A2G5K3K0</accession>
<evidence type="ECO:0000256" key="2">
    <source>
        <dbReference type="ARBA" id="ARBA00022833"/>
    </source>
</evidence>
<dbReference type="RefSeq" id="WP_099592395.1">
    <property type="nucleotide sequence ID" value="NZ_MDGM01000012.1"/>
</dbReference>
<dbReference type="AlphaFoldDB" id="A0A2G5K3K0"/>
<name>A0A2G5K3K0_9RHOB</name>
<dbReference type="PANTHER" id="PTHR36150">
    <property type="entry name" value="DNA GYRASE INHIBITOR YACG"/>
    <property type="match status" value="1"/>
</dbReference>
<evidence type="ECO:0000256" key="4">
    <source>
        <dbReference type="SAM" id="MobiDB-lite"/>
    </source>
</evidence>
<evidence type="ECO:0000313" key="5">
    <source>
        <dbReference type="EMBL" id="PIB24117.1"/>
    </source>
</evidence>
<dbReference type="InterPro" id="IPR005584">
    <property type="entry name" value="DNA_gyrase_inhibitor_YacG"/>
</dbReference>
<dbReference type="Proteomes" id="UP000231516">
    <property type="component" value="Unassembled WGS sequence"/>
</dbReference>
<dbReference type="OrthoDB" id="9809663at2"/>
<proteinExistence type="inferred from homology"/>
<feature type="region of interest" description="Disordered" evidence="4">
    <location>
        <begin position="38"/>
        <end position="60"/>
    </location>
</feature>
<comment type="caution">
    <text evidence="5">The sequence shown here is derived from an EMBL/GenBank/DDBJ whole genome shotgun (WGS) entry which is preliminary data.</text>
</comment>